<dbReference type="PROSITE" id="PS00922">
    <property type="entry name" value="TRANSGLYCOSYLASE"/>
    <property type="match status" value="1"/>
</dbReference>
<dbReference type="CDD" id="cd00254">
    <property type="entry name" value="LT-like"/>
    <property type="match status" value="1"/>
</dbReference>
<evidence type="ECO:0000313" key="4">
    <source>
        <dbReference type="EMBL" id="TSJ65105.1"/>
    </source>
</evidence>
<dbReference type="Pfam" id="PF01464">
    <property type="entry name" value="SLT"/>
    <property type="match status" value="1"/>
</dbReference>
<name>A0A556PL35_9BACI</name>
<feature type="region of interest" description="Disordered" evidence="2">
    <location>
        <begin position="1"/>
        <end position="23"/>
    </location>
</feature>
<dbReference type="SUPFAM" id="SSF53955">
    <property type="entry name" value="Lysozyme-like"/>
    <property type="match status" value="1"/>
</dbReference>
<dbReference type="AlphaFoldDB" id="A0A556PL35"/>
<dbReference type="OrthoDB" id="9815002at2"/>
<reference evidence="4 5" key="1">
    <citation type="submission" date="2019-07" db="EMBL/GenBank/DDBJ databases">
        <title>Allobacillus sp. nov. SKP isolated from shrimp paste of Euphausiacea.</title>
        <authorList>
            <person name="Kanchanasin P."/>
            <person name="Tanasupawat S."/>
            <person name="Shi W."/>
            <person name="Wu L."/>
            <person name="Ma J."/>
        </authorList>
    </citation>
    <scope>NUCLEOTIDE SEQUENCE [LARGE SCALE GENOMIC DNA]</scope>
    <source>
        <strain evidence="4 5">SKP4-8</strain>
    </source>
</reference>
<sequence>MMMNYRQATSRTNHFSSVNQSGNHTSTGQLFQQLFSTYMQPSNNQSLYLNQPSPQQPGFAVGQLPYTHQTTPIPTMNEGDQKTSSFDELIQQAADKFNVDISLIKRVIQAESNFNPNAVSYAGASGLMQLMPATAKGLGVTDLFDPKQNIEGGVKYLKDMLNRYDGNVTLALAAYNAGPGNVDRHNGVPPFEETQKYIKKILG</sequence>
<dbReference type="GO" id="GO:0008933">
    <property type="term" value="F:peptidoglycan lytic transglycosylase activity"/>
    <property type="evidence" value="ECO:0007669"/>
    <property type="project" value="InterPro"/>
</dbReference>
<evidence type="ECO:0000256" key="2">
    <source>
        <dbReference type="SAM" id="MobiDB-lite"/>
    </source>
</evidence>
<evidence type="ECO:0000259" key="3">
    <source>
        <dbReference type="Pfam" id="PF01464"/>
    </source>
</evidence>
<dbReference type="InterPro" id="IPR000189">
    <property type="entry name" value="Transglyc_AS"/>
</dbReference>
<evidence type="ECO:0000256" key="1">
    <source>
        <dbReference type="ARBA" id="ARBA00007734"/>
    </source>
</evidence>
<dbReference type="Proteomes" id="UP000316425">
    <property type="component" value="Unassembled WGS sequence"/>
</dbReference>
<dbReference type="PANTHER" id="PTHR37423">
    <property type="entry name" value="SOLUBLE LYTIC MUREIN TRANSGLYCOSYLASE-RELATED"/>
    <property type="match status" value="1"/>
</dbReference>
<dbReference type="InterPro" id="IPR008258">
    <property type="entry name" value="Transglycosylase_SLT_dom_1"/>
</dbReference>
<feature type="domain" description="Transglycosylase SLT" evidence="3">
    <location>
        <begin position="88"/>
        <end position="197"/>
    </location>
</feature>
<comment type="caution">
    <text evidence="4">The sequence shown here is derived from an EMBL/GenBank/DDBJ whole genome shotgun (WGS) entry which is preliminary data.</text>
</comment>
<dbReference type="GO" id="GO:0000270">
    <property type="term" value="P:peptidoglycan metabolic process"/>
    <property type="evidence" value="ECO:0007669"/>
    <property type="project" value="InterPro"/>
</dbReference>
<dbReference type="InterPro" id="IPR023346">
    <property type="entry name" value="Lysozyme-like_dom_sf"/>
</dbReference>
<accession>A0A556PL35</accession>
<protein>
    <submittedName>
        <fullName evidence="4">Lytic transglycosylase domain-containing protein</fullName>
    </submittedName>
</protein>
<gene>
    <name evidence="4" type="ORF">FPQ13_08200</name>
</gene>
<dbReference type="PANTHER" id="PTHR37423:SF2">
    <property type="entry name" value="MEMBRANE-BOUND LYTIC MUREIN TRANSGLYCOSYLASE C"/>
    <property type="match status" value="1"/>
</dbReference>
<proteinExistence type="inferred from homology"/>
<evidence type="ECO:0000313" key="5">
    <source>
        <dbReference type="Proteomes" id="UP000316425"/>
    </source>
</evidence>
<dbReference type="Gene3D" id="1.10.530.10">
    <property type="match status" value="1"/>
</dbReference>
<organism evidence="4 5">
    <name type="scientific">Allobacillus salarius</name>
    <dbReference type="NCBI Taxonomy" id="1955272"/>
    <lineage>
        <taxon>Bacteria</taxon>
        <taxon>Bacillati</taxon>
        <taxon>Bacillota</taxon>
        <taxon>Bacilli</taxon>
        <taxon>Bacillales</taxon>
        <taxon>Bacillaceae</taxon>
        <taxon>Allobacillus</taxon>
    </lineage>
</organism>
<dbReference type="GO" id="GO:0016020">
    <property type="term" value="C:membrane"/>
    <property type="evidence" value="ECO:0007669"/>
    <property type="project" value="InterPro"/>
</dbReference>
<keyword evidence="5" id="KW-1185">Reference proteome</keyword>
<dbReference type="EMBL" id="VMHE01000012">
    <property type="protein sequence ID" value="TSJ65105.1"/>
    <property type="molecule type" value="Genomic_DNA"/>
</dbReference>
<comment type="similarity">
    <text evidence="1">Belongs to the transglycosylase Slt family.</text>
</comment>